<feature type="region of interest" description="Disordered" evidence="1">
    <location>
        <begin position="1"/>
        <end position="52"/>
    </location>
</feature>
<proteinExistence type="predicted"/>
<accession>C1MGY4</accession>
<name>C1MGY4_MICPC</name>
<gene>
    <name evidence="2" type="ORF">MICPUCDRAFT_49984</name>
</gene>
<feature type="compositionally biased region" description="Low complexity" evidence="1">
    <location>
        <begin position="1"/>
        <end position="13"/>
    </location>
</feature>
<reference evidence="2 3" key="1">
    <citation type="journal article" date="2009" name="Science">
        <title>Green evolution and dynamic adaptations revealed by genomes of the marine picoeukaryotes Micromonas.</title>
        <authorList>
            <person name="Worden A.Z."/>
            <person name="Lee J.H."/>
            <person name="Mock T."/>
            <person name="Rouze P."/>
            <person name="Simmons M.P."/>
            <person name="Aerts A.L."/>
            <person name="Allen A.E."/>
            <person name="Cuvelier M.L."/>
            <person name="Derelle E."/>
            <person name="Everett M.V."/>
            <person name="Foulon E."/>
            <person name="Grimwood J."/>
            <person name="Gundlach H."/>
            <person name="Henrissat B."/>
            <person name="Napoli C."/>
            <person name="McDonald S.M."/>
            <person name="Parker M.S."/>
            <person name="Rombauts S."/>
            <person name="Salamov A."/>
            <person name="Von Dassow P."/>
            <person name="Badger J.H."/>
            <person name="Coutinho P.M."/>
            <person name="Demir E."/>
            <person name="Dubchak I."/>
            <person name="Gentemann C."/>
            <person name="Eikrem W."/>
            <person name="Gready J.E."/>
            <person name="John U."/>
            <person name="Lanier W."/>
            <person name="Lindquist E.A."/>
            <person name="Lucas S."/>
            <person name="Mayer K.F."/>
            <person name="Moreau H."/>
            <person name="Not F."/>
            <person name="Otillar R."/>
            <person name="Panaud O."/>
            <person name="Pangilinan J."/>
            <person name="Paulsen I."/>
            <person name="Piegu B."/>
            <person name="Poliakov A."/>
            <person name="Robbens S."/>
            <person name="Schmutz J."/>
            <person name="Toulza E."/>
            <person name="Wyss T."/>
            <person name="Zelensky A."/>
            <person name="Zhou K."/>
            <person name="Armbrust E.V."/>
            <person name="Bhattacharya D."/>
            <person name="Goodenough U.W."/>
            <person name="Van de Peer Y."/>
            <person name="Grigoriev I.V."/>
        </authorList>
    </citation>
    <scope>NUCLEOTIDE SEQUENCE [LARGE SCALE GENOMIC DNA]</scope>
    <source>
        <strain evidence="2 3">CCMP1545</strain>
    </source>
</reference>
<feature type="compositionally biased region" description="Polar residues" evidence="1">
    <location>
        <begin position="34"/>
        <end position="43"/>
    </location>
</feature>
<sequence length="143" mass="15851">MRALATPLARAAAFGTPSSRRRGRDARRHRASATTRDGASASASPRDERPAVFVERVEIEADADGEETNPVAVACAELRAQNFYVYDPLAASSDGSILFGEAAARAKTRWREKRAKIEARRMRQVRSIHWSPYDRVRVVNADP</sequence>
<dbReference type="GeneID" id="9681014"/>
<evidence type="ECO:0000313" key="3">
    <source>
        <dbReference type="Proteomes" id="UP000001876"/>
    </source>
</evidence>
<dbReference type="RefSeq" id="XP_003055400.1">
    <property type="nucleotide sequence ID" value="XM_003055354.1"/>
</dbReference>
<evidence type="ECO:0000256" key="1">
    <source>
        <dbReference type="SAM" id="MobiDB-lite"/>
    </source>
</evidence>
<dbReference type="EMBL" id="GG663735">
    <property type="protein sequence ID" value="EEH60652.1"/>
    <property type="molecule type" value="Genomic_DNA"/>
</dbReference>
<dbReference type="Proteomes" id="UP000001876">
    <property type="component" value="Unassembled WGS sequence"/>
</dbReference>
<dbReference type="AlphaFoldDB" id="C1MGY4"/>
<feature type="compositionally biased region" description="Basic residues" evidence="1">
    <location>
        <begin position="19"/>
        <end position="31"/>
    </location>
</feature>
<protein>
    <submittedName>
        <fullName evidence="2">Predicted protein</fullName>
    </submittedName>
</protein>
<evidence type="ECO:0000313" key="2">
    <source>
        <dbReference type="EMBL" id="EEH60652.1"/>
    </source>
</evidence>
<dbReference type="KEGG" id="mpp:MICPUCDRAFT_49984"/>
<keyword evidence="3" id="KW-1185">Reference proteome</keyword>
<organism evidence="3">
    <name type="scientific">Micromonas pusilla (strain CCMP1545)</name>
    <name type="common">Picoplanktonic green alga</name>
    <dbReference type="NCBI Taxonomy" id="564608"/>
    <lineage>
        <taxon>Eukaryota</taxon>
        <taxon>Viridiplantae</taxon>
        <taxon>Chlorophyta</taxon>
        <taxon>Mamiellophyceae</taxon>
        <taxon>Mamiellales</taxon>
        <taxon>Mamiellaceae</taxon>
        <taxon>Micromonas</taxon>
    </lineage>
</organism>